<reference evidence="5" key="1">
    <citation type="submission" date="2019-10" db="EMBL/GenBank/DDBJ databases">
        <authorList>
            <person name="Paulsen S."/>
        </authorList>
    </citation>
    <scope>NUCLEOTIDE SEQUENCE</scope>
    <source>
        <strain evidence="5">LMG 19692</strain>
    </source>
</reference>
<dbReference type="Pfam" id="PF00486">
    <property type="entry name" value="Trans_reg_C"/>
    <property type="match status" value="1"/>
</dbReference>
<sequence length="713" mass="81499">MVLEATHSKYIDIGCWQLNTATQTINNKHERKELEPLLFKTLMYLINNQERIITRQELAEHVWQLDFVDDNTINRVIFELRKQLACDLQPQPMIKTHYRKGYSFAIPTPEPTELPGKISDTTATSEASKSYRVRIFYGTLIVLTALISALYFATKQTFQMENTTQSQPSAEVFHNQILSWYRGHHGKLFNSPDQRYLAYNFKADTNEVGALGEVRLMDLTTQHERALSLPSGSSILGWSADSTWIYYLHHSETEGENPICEYRRHQLSLKTGAHDQLLFDCSGGLISALFDFGKDRLIYSRRGYLDVPNLGAIYSYDIEKKKEIRITTPDNHGFGDHLLAIIPESHQLIFTRNIGDKVELLVTTSTGQKTLKLAEFPHLLWAANWNAKQKSVLWFDHNTSEIKRYSMQSLKELPAVKVAVEPTSYILPMSENQLLMTTYGYDHDSYVIDLNTGKSTLFAKPNIYEVIMAYLGDNEFAYNDSIFKNVESYGVMHIDSSHRYSPIAALSSGYSIIDSDPSNRQILVKHIANKQAEVRKLESLEVLFTLPDNEQNGGTRLGGNKIAQLRAHEITDDKIIELVFLHDKISKTITVDDIVSIDWYDDRHLVTLSSNRDISLLNTETTQVTPLITGAELAKRIDNIQVRPMITAANGAIYLYNRQYVYKLDANQQITTILDIKASVNAESSIYYLDAHGDKLLISYLTRYHNEIKLYHR</sequence>
<dbReference type="EMBL" id="WEIA01000006">
    <property type="protein sequence ID" value="NLR22075.1"/>
    <property type="molecule type" value="Genomic_DNA"/>
</dbReference>
<evidence type="ECO:0000256" key="2">
    <source>
        <dbReference type="PROSITE-ProRule" id="PRU01091"/>
    </source>
</evidence>
<evidence type="ECO:0000313" key="8">
    <source>
        <dbReference type="Proteomes" id="UP001304419"/>
    </source>
</evidence>
<organism evidence="5 7">
    <name type="scientific">Pseudoalteromonas maricaloris</name>
    <dbReference type="NCBI Taxonomy" id="184924"/>
    <lineage>
        <taxon>Bacteria</taxon>
        <taxon>Pseudomonadati</taxon>
        <taxon>Pseudomonadota</taxon>
        <taxon>Gammaproteobacteria</taxon>
        <taxon>Alteromonadales</taxon>
        <taxon>Pseudoalteromonadaceae</taxon>
        <taxon>Pseudoalteromonas</taxon>
    </lineage>
</organism>
<dbReference type="AlphaFoldDB" id="A0A8I2H4J3"/>
<dbReference type="InterPro" id="IPR001867">
    <property type="entry name" value="OmpR/PhoB-type_DNA-bd"/>
</dbReference>
<dbReference type="InterPro" id="IPR016032">
    <property type="entry name" value="Sig_transdc_resp-reg_C-effctor"/>
</dbReference>
<dbReference type="Gene3D" id="1.10.10.10">
    <property type="entry name" value="Winged helix-like DNA-binding domain superfamily/Winged helix DNA-binding domain"/>
    <property type="match status" value="1"/>
</dbReference>
<keyword evidence="3" id="KW-0472">Membrane</keyword>
<proteinExistence type="predicted"/>
<evidence type="ECO:0000313" key="7">
    <source>
        <dbReference type="Proteomes" id="UP000646877"/>
    </source>
</evidence>
<dbReference type="SUPFAM" id="SSF82171">
    <property type="entry name" value="DPP6 N-terminal domain-like"/>
    <property type="match status" value="1"/>
</dbReference>
<gene>
    <name evidence="5" type="ORF">F9Y85_12230</name>
    <name evidence="6" type="ORF">R5H13_18125</name>
</gene>
<dbReference type="PROSITE" id="PS51755">
    <property type="entry name" value="OMPR_PHOB"/>
    <property type="match status" value="1"/>
</dbReference>
<dbReference type="SUPFAM" id="SSF46894">
    <property type="entry name" value="C-terminal effector domain of the bipartite response regulators"/>
    <property type="match status" value="1"/>
</dbReference>
<evidence type="ECO:0000259" key="4">
    <source>
        <dbReference type="PROSITE" id="PS51755"/>
    </source>
</evidence>
<evidence type="ECO:0000256" key="1">
    <source>
        <dbReference type="ARBA" id="ARBA00023125"/>
    </source>
</evidence>
<dbReference type="InterPro" id="IPR036388">
    <property type="entry name" value="WH-like_DNA-bd_sf"/>
</dbReference>
<keyword evidence="3" id="KW-1133">Transmembrane helix</keyword>
<dbReference type="EMBL" id="CP137578">
    <property type="protein sequence ID" value="WOX28510.1"/>
    <property type="molecule type" value="Genomic_DNA"/>
</dbReference>
<evidence type="ECO:0000313" key="5">
    <source>
        <dbReference type="EMBL" id="NLR22075.1"/>
    </source>
</evidence>
<dbReference type="RefSeq" id="WP_193521976.1">
    <property type="nucleotide sequence ID" value="NZ_CBCSDF010000016.1"/>
</dbReference>
<dbReference type="Proteomes" id="UP000646877">
    <property type="component" value="Unassembled WGS sequence"/>
</dbReference>
<feature type="domain" description="OmpR/PhoB-type" evidence="4">
    <location>
        <begin position="8"/>
        <end position="106"/>
    </location>
</feature>
<name>A0A8I2H4J3_9GAMM</name>
<dbReference type="SMART" id="SM00862">
    <property type="entry name" value="Trans_reg_C"/>
    <property type="match status" value="1"/>
</dbReference>
<keyword evidence="8" id="KW-1185">Reference proteome</keyword>
<dbReference type="CDD" id="cd00383">
    <property type="entry name" value="trans_reg_C"/>
    <property type="match status" value="1"/>
</dbReference>
<feature type="transmembrane region" description="Helical" evidence="3">
    <location>
        <begin position="135"/>
        <end position="153"/>
    </location>
</feature>
<accession>A0A8I2H4J3</accession>
<reference evidence="6 8" key="2">
    <citation type="submission" date="2023-10" db="EMBL/GenBank/DDBJ databases">
        <title>To unveil natural product biosynthetic capacity in Pseudoalteromonas.</title>
        <authorList>
            <person name="Wang J."/>
        </authorList>
    </citation>
    <scope>NUCLEOTIDE SEQUENCE [LARGE SCALE GENOMIC DNA]</scope>
    <source>
        <strain evidence="6 8">DSM 15914</strain>
    </source>
</reference>
<evidence type="ECO:0000256" key="3">
    <source>
        <dbReference type="SAM" id="Phobius"/>
    </source>
</evidence>
<feature type="DNA-binding region" description="OmpR/PhoB-type" evidence="2">
    <location>
        <begin position="8"/>
        <end position="106"/>
    </location>
</feature>
<dbReference type="GO" id="GO:0000160">
    <property type="term" value="P:phosphorelay signal transduction system"/>
    <property type="evidence" value="ECO:0007669"/>
    <property type="project" value="InterPro"/>
</dbReference>
<keyword evidence="1 2" id="KW-0238">DNA-binding</keyword>
<dbReference type="GO" id="GO:0006355">
    <property type="term" value="P:regulation of DNA-templated transcription"/>
    <property type="evidence" value="ECO:0007669"/>
    <property type="project" value="InterPro"/>
</dbReference>
<protein>
    <submittedName>
        <fullName evidence="6">Winged helix-turn-helix domain-containing protein</fullName>
    </submittedName>
    <submittedName>
        <fullName evidence="5">Winged helix-turn-helix transcriptional regulator</fullName>
    </submittedName>
</protein>
<dbReference type="Proteomes" id="UP001304419">
    <property type="component" value="Chromosome 1"/>
</dbReference>
<evidence type="ECO:0000313" key="6">
    <source>
        <dbReference type="EMBL" id="WOX28510.1"/>
    </source>
</evidence>
<keyword evidence="3" id="KW-0812">Transmembrane</keyword>
<dbReference type="GO" id="GO:0003677">
    <property type="term" value="F:DNA binding"/>
    <property type="evidence" value="ECO:0007669"/>
    <property type="project" value="UniProtKB-UniRule"/>
</dbReference>